<dbReference type="EMBL" id="VFQX01000074">
    <property type="protein sequence ID" value="KAF0971659.1"/>
    <property type="molecule type" value="Genomic_DNA"/>
</dbReference>
<dbReference type="Proteomes" id="UP000444721">
    <property type="component" value="Unassembled WGS sequence"/>
</dbReference>
<feature type="region of interest" description="Disordered" evidence="1">
    <location>
        <begin position="1"/>
        <end position="40"/>
    </location>
</feature>
<evidence type="ECO:0000313" key="4">
    <source>
        <dbReference type="Proteomes" id="UP000444721"/>
    </source>
</evidence>
<reference evidence="3 4" key="1">
    <citation type="journal article" date="2019" name="Sci. Rep.">
        <title>Nanopore sequencing improves the draft genome of the human pathogenic amoeba Naegleria fowleri.</title>
        <authorList>
            <person name="Liechti N."/>
            <person name="Schurch N."/>
            <person name="Bruggmann R."/>
            <person name="Wittwer M."/>
        </authorList>
    </citation>
    <scope>NUCLEOTIDE SEQUENCE [LARGE SCALE GENOMIC DNA]</scope>
    <source>
        <strain evidence="3 4">ATCC 30894</strain>
    </source>
</reference>
<keyword evidence="4" id="KW-1185">Reference proteome</keyword>
<feature type="transmembrane region" description="Helical" evidence="2">
    <location>
        <begin position="118"/>
        <end position="143"/>
    </location>
</feature>
<comment type="caution">
    <text evidence="3">The sequence shown here is derived from an EMBL/GenBank/DDBJ whole genome shotgun (WGS) entry which is preliminary data.</text>
</comment>
<proteinExistence type="predicted"/>
<keyword evidence="2" id="KW-0812">Transmembrane</keyword>
<dbReference type="GeneID" id="68117097"/>
<evidence type="ECO:0000256" key="1">
    <source>
        <dbReference type="SAM" id="MobiDB-lite"/>
    </source>
</evidence>
<gene>
    <name evidence="3" type="ORF">FDP41_009882</name>
</gene>
<evidence type="ECO:0000313" key="3">
    <source>
        <dbReference type="EMBL" id="KAF0971659.1"/>
    </source>
</evidence>
<evidence type="ECO:0000256" key="2">
    <source>
        <dbReference type="SAM" id="Phobius"/>
    </source>
</evidence>
<feature type="compositionally biased region" description="Low complexity" evidence="1">
    <location>
        <begin position="22"/>
        <end position="40"/>
    </location>
</feature>
<dbReference type="OrthoDB" id="10490268at2759"/>
<dbReference type="VEuPathDB" id="AmoebaDB:NfTy_080880"/>
<protein>
    <submittedName>
        <fullName evidence="3">Uncharacterized protein</fullName>
    </submittedName>
</protein>
<name>A0A6A5BF32_NAEFO</name>
<feature type="transmembrane region" description="Helical" evidence="2">
    <location>
        <begin position="69"/>
        <end position="97"/>
    </location>
</feature>
<dbReference type="AlphaFoldDB" id="A0A6A5BF32"/>
<accession>A0A6A5BF32</accession>
<organism evidence="3 4">
    <name type="scientific">Naegleria fowleri</name>
    <name type="common">Brain eating amoeba</name>
    <dbReference type="NCBI Taxonomy" id="5763"/>
    <lineage>
        <taxon>Eukaryota</taxon>
        <taxon>Discoba</taxon>
        <taxon>Heterolobosea</taxon>
        <taxon>Tetramitia</taxon>
        <taxon>Eutetramitia</taxon>
        <taxon>Vahlkampfiidae</taxon>
        <taxon>Naegleria</taxon>
    </lineage>
</organism>
<sequence>MGHKHSRTTEASSTSNLPPQEPISSQTQPPSQAQPPQQQPAETITPHYYYVVEAKDNEFLEDQAASASFSMSICLSLLFSLLGCFLMSCFPFWFTYLNYRDSPSQKAKRIARISQGTCWIITLLNVLFLSLGLAAAIIVPPVVAYA</sequence>
<dbReference type="RefSeq" id="XP_044556375.1">
    <property type="nucleotide sequence ID" value="XM_044713888.1"/>
</dbReference>
<keyword evidence="2" id="KW-1133">Transmembrane helix</keyword>
<dbReference type="VEuPathDB" id="AmoebaDB:FDP41_009882"/>
<keyword evidence="2" id="KW-0472">Membrane</keyword>